<reference evidence="9 10" key="1">
    <citation type="journal article" date="2015" name="Genome Announc.">
        <title>Genome Sequences of Oblitimonas alkaliphila gen. nov. sp. nov. (Proposed), a Novel Bacterium of the Pseudomonadaceae Family.</title>
        <authorList>
            <person name="Lauer A.C."/>
            <person name="Nicholson A.C."/>
            <person name="Humrighouse B.W."/>
            <person name="Emery B."/>
            <person name="Drobish A."/>
            <person name="Juieng P."/>
            <person name="Loparev V."/>
            <person name="McQuiston J.R."/>
        </authorList>
    </citation>
    <scope>NUCLEOTIDE SEQUENCE [LARGE SCALE GENOMIC DNA]</scope>
    <source>
        <strain evidence="9 10">E5571</strain>
    </source>
</reference>
<protein>
    <submittedName>
        <fullName evidence="9">FAD-linked oxidase</fullName>
    </submittedName>
</protein>
<dbReference type="Gene3D" id="3.30.70.3450">
    <property type="match status" value="1"/>
</dbReference>
<comment type="cofactor">
    <cofactor evidence="6">
        <name>FAD</name>
        <dbReference type="ChEBI" id="CHEBI:57692"/>
    </cofactor>
</comment>
<dbReference type="SUPFAM" id="SSF56176">
    <property type="entry name" value="FAD-binding/transporter-associated domain-like"/>
    <property type="match status" value="1"/>
</dbReference>
<dbReference type="Proteomes" id="UP000063953">
    <property type="component" value="Chromosome"/>
</dbReference>
<feature type="binding site" evidence="6">
    <location>
        <begin position="197"/>
        <end position="200"/>
    </location>
    <ligand>
        <name>FAD</name>
        <dbReference type="ChEBI" id="CHEBI:57692"/>
    </ligand>
</feature>
<dbReference type="RefSeq" id="WP_053100028.1">
    <property type="nucleotide sequence ID" value="NZ_CP012365.1"/>
</dbReference>
<dbReference type="InterPro" id="IPR004113">
    <property type="entry name" value="FAD-bd_oxidored_4_C"/>
</dbReference>
<evidence type="ECO:0000256" key="6">
    <source>
        <dbReference type="PIRSR" id="PIRSR625650-3"/>
    </source>
</evidence>
<dbReference type="InterPro" id="IPR016166">
    <property type="entry name" value="FAD-bd_PCMH"/>
</dbReference>
<dbReference type="SUPFAM" id="SSF55103">
    <property type="entry name" value="FAD-linked oxidases, C-terminal domain"/>
    <property type="match status" value="1"/>
</dbReference>
<dbReference type="InterPro" id="IPR016169">
    <property type="entry name" value="FAD-bd_PCMH_sub2"/>
</dbReference>
<evidence type="ECO:0000259" key="8">
    <source>
        <dbReference type="PROSITE" id="PS51387"/>
    </source>
</evidence>
<dbReference type="AlphaFoldDB" id="A0A0K1XCP5"/>
<keyword evidence="2" id="KW-0285">Flavoprotein</keyword>
<evidence type="ECO:0000256" key="1">
    <source>
        <dbReference type="ARBA" id="ARBA00008000"/>
    </source>
</evidence>
<dbReference type="PATRIC" id="fig|1698449.3.peg.611"/>
<proteinExistence type="inferred from homology"/>
<feature type="binding site" evidence="5">
    <location>
        <position position="387"/>
    </location>
    <ligand>
        <name>substrate</name>
    </ligand>
</feature>
<evidence type="ECO:0000256" key="4">
    <source>
        <dbReference type="PIRSR" id="PIRSR625650-1"/>
    </source>
</evidence>
<organism evidence="9 10">
    <name type="scientific">Thiopseudomonas alkaliphila</name>
    <dbReference type="NCBI Taxonomy" id="1697053"/>
    <lineage>
        <taxon>Bacteria</taxon>
        <taxon>Pseudomonadati</taxon>
        <taxon>Pseudomonadota</taxon>
        <taxon>Gammaproteobacteria</taxon>
        <taxon>Pseudomonadales</taxon>
        <taxon>Pseudomonadaceae</taxon>
        <taxon>Thiopseudomonas</taxon>
    </lineage>
</organism>
<dbReference type="Gene3D" id="3.30.43.10">
    <property type="entry name" value="Uridine Diphospho-n-acetylenolpyruvylglucosamine Reductase, domain 2"/>
    <property type="match status" value="1"/>
</dbReference>
<dbReference type="PANTHER" id="PTHR46568">
    <property type="entry name" value="ALKYLDIHYDROXYACETONEPHOSPHATE SYNTHASE, PEROXISOMAL"/>
    <property type="match status" value="1"/>
</dbReference>
<dbReference type="InterPro" id="IPR036318">
    <property type="entry name" value="FAD-bd_PCMH-like_sf"/>
</dbReference>
<dbReference type="PANTHER" id="PTHR46568:SF1">
    <property type="entry name" value="ALKYLDIHYDROXYACETONEPHOSPHATE SYNTHASE, PEROXISOMAL"/>
    <property type="match status" value="1"/>
</dbReference>
<evidence type="ECO:0000256" key="5">
    <source>
        <dbReference type="PIRSR" id="PIRSR625650-2"/>
    </source>
</evidence>
<sequence length="531" mass="58186">MRRWNGWGSSAINLDLPTHGAAFLQQLIGQAAPLQDATLEQVLAKVPASRAPNHRLVNTDPEVRVRHARGQSAADWLAMRSGEFGLFPDGVAFPENPAEVRELLAWAAQAQIVLIPYGGGTSVAGHINPLPDQRPIITVSLARMNQLLDLDPLSCVATIGPGANGPEVESQLRAKGYTLGHFPQSWELSTLGGWVATRSSGQQSLNYGRIEQLFAGGILETFAGPLELPTFPASAAGPDLREWVMGSEGRFGIISQVKVNVSKLPEQEQFFSVFLPDWETALAAVRQLAQEQVALSMLRLSNPIETETQLALAASPQQIYWLNKYLGWRGMGTQKCLLTFAVTGSKAKNKLALAQTHALLKRSGVAFISKKLGAKWLENRFKSPYLREALWQLGYLVDTLETATPWSNTSHLMQQMEQAISASLAKLDTPTHVFSHLSHVYAQGSSIYTTYILPVADSYAATYQRWQAAKMAASQVIVDQQGTISHQHGVGRDHAPWLAQEKGELGLQAIRQVAQYYDPQQQLVPGVLFQD</sequence>
<evidence type="ECO:0000256" key="2">
    <source>
        <dbReference type="ARBA" id="ARBA00022630"/>
    </source>
</evidence>
<dbReference type="GO" id="GO:0008610">
    <property type="term" value="P:lipid biosynthetic process"/>
    <property type="evidence" value="ECO:0007669"/>
    <property type="project" value="InterPro"/>
</dbReference>
<accession>A0A0K1XCP5</accession>
<feature type="binding site" evidence="6">
    <location>
        <begin position="116"/>
        <end position="122"/>
    </location>
    <ligand>
        <name>FAD</name>
        <dbReference type="ChEBI" id="CHEBI:57692"/>
    </ligand>
</feature>
<feature type="site" description="Important for enzyme activity" evidence="7">
    <location>
        <position position="299"/>
    </location>
</feature>
<dbReference type="EMBL" id="CP012365">
    <property type="protein sequence ID" value="AKX59029.1"/>
    <property type="molecule type" value="Genomic_DNA"/>
</dbReference>
<gene>
    <name evidence="9" type="ORF">AKN88_03045</name>
</gene>
<name>A0A0K1XCP5_9GAMM</name>
<keyword evidence="3 6" id="KW-0274">FAD</keyword>
<dbReference type="STRING" id="1697053.AKN87_05050"/>
<evidence type="ECO:0000313" key="10">
    <source>
        <dbReference type="Proteomes" id="UP000063953"/>
    </source>
</evidence>
<feature type="domain" description="FAD-binding PCMH-type" evidence="8">
    <location>
        <begin position="84"/>
        <end position="264"/>
    </location>
</feature>
<dbReference type="InterPro" id="IPR016167">
    <property type="entry name" value="FAD-bd_PCMH_sub1"/>
</dbReference>
<dbReference type="Pfam" id="PF02913">
    <property type="entry name" value="FAD-oxidase_C"/>
    <property type="match status" value="1"/>
</dbReference>
<keyword evidence="10" id="KW-1185">Reference proteome</keyword>
<dbReference type="Gene3D" id="3.30.465.10">
    <property type="match status" value="1"/>
</dbReference>
<evidence type="ECO:0000313" key="9">
    <source>
        <dbReference type="EMBL" id="AKX59029.1"/>
    </source>
</evidence>
<dbReference type="PROSITE" id="PS51387">
    <property type="entry name" value="FAD_PCMH"/>
    <property type="match status" value="1"/>
</dbReference>
<feature type="binding site" evidence="6">
    <location>
        <begin position="248"/>
        <end position="254"/>
    </location>
    <ligand>
        <name>FAD</name>
        <dbReference type="ChEBI" id="CHEBI:57692"/>
    </ligand>
</feature>
<evidence type="ECO:0000256" key="7">
    <source>
        <dbReference type="PIRSR" id="PIRSR625650-4"/>
    </source>
</evidence>
<evidence type="ECO:0000256" key="3">
    <source>
        <dbReference type="ARBA" id="ARBA00022827"/>
    </source>
</evidence>
<feature type="active site" description="Proton donor/acceptor" evidence="4">
    <location>
        <position position="448"/>
    </location>
</feature>
<dbReference type="InterPro" id="IPR016164">
    <property type="entry name" value="FAD-linked_Oxase-like_C"/>
</dbReference>
<comment type="similarity">
    <text evidence="1">Belongs to the FAD-binding oxidoreductase/transferase type 4 family.</text>
</comment>
<dbReference type="InterPro" id="IPR006094">
    <property type="entry name" value="Oxid_FAD_bind_N"/>
</dbReference>
<dbReference type="InterPro" id="IPR025650">
    <property type="entry name" value="Alkyl-DHAP_Synthase"/>
</dbReference>
<dbReference type="Pfam" id="PF01565">
    <property type="entry name" value="FAD_binding_4"/>
    <property type="match status" value="1"/>
</dbReference>
<dbReference type="Gene3D" id="3.30.300.330">
    <property type="match status" value="1"/>
</dbReference>
<dbReference type="GO" id="GO:0071949">
    <property type="term" value="F:FAD binding"/>
    <property type="evidence" value="ECO:0007669"/>
    <property type="project" value="InterPro"/>
</dbReference>
<dbReference type="GO" id="GO:0008609">
    <property type="term" value="F:alkylglycerone-phosphate synthase activity"/>
    <property type="evidence" value="ECO:0007669"/>
    <property type="project" value="InterPro"/>
</dbReference>